<comment type="caution">
    <text evidence="1">The sequence shown here is derived from an EMBL/GenBank/DDBJ whole genome shotgun (WGS) entry which is preliminary data.</text>
</comment>
<name>W4RLT4_9BACI</name>
<reference evidence="1 2" key="1">
    <citation type="submission" date="2013-12" db="EMBL/GenBank/DDBJ databases">
        <title>NBRP : Genome information of microbial organism related human and environment.</title>
        <authorList>
            <person name="Hattori M."/>
            <person name="Oshima K."/>
            <person name="Inaba H."/>
            <person name="Suda W."/>
            <person name="Sakamoto M."/>
            <person name="Iino T."/>
            <person name="Kitahara M."/>
            <person name="Oshida Y."/>
            <person name="Iida T."/>
            <person name="Kudo T."/>
            <person name="Itoh T."/>
            <person name="Ahmed I."/>
            <person name="Ohkuma M."/>
        </authorList>
    </citation>
    <scope>NUCLEOTIDE SEQUENCE [LARGE SCALE GENOMIC DNA]</scope>
    <source>
        <strain evidence="1 2">JCM 21738</strain>
    </source>
</reference>
<dbReference type="InterPro" id="IPR032466">
    <property type="entry name" value="Metal_Hydrolase"/>
</dbReference>
<dbReference type="SUPFAM" id="SSF51556">
    <property type="entry name" value="Metallo-dependent hydrolases"/>
    <property type="match status" value="1"/>
</dbReference>
<dbReference type="eggNOG" id="COG1001">
    <property type="taxonomic scope" value="Bacteria"/>
</dbReference>
<sequence length="63" mass="6850">MPSLIAKARALEEEGITTYVQTGSYQVPVKTLTGKIEDDIILIDKIIGQGNRDCRSPLISADC</sequence>
<evidence type="ECO:0000313" key="2">
    <source>
        <dbReference type="Proteomes" id="UP000018949"/>
    </source>
</evidence>
<gene>
    <name evidence="1" type="ORF">JCM21738_1595</name>
</gene>
<proteinExistence type="predicted"/>
<dbReference type="EMBL" id="BAUW01000013">
    <property type="protein sequence ID" value="GAE44848.1"/>
    <property type="molecule type" value="Genomic_DNA"/>
</dbReference>
<dbReference type="Proteomes" id="UP000018949">
    <property type="component" value="Unassembled WGS sequence"/>
</dbReference>
<keyword evidence="2" id="KW-1185">Reference proteome</keyword>
<evidence type="ECO:0000313" key="1">
    <source>
        <dbReference type="EMBL" id="GAE44848.1"/>
    </source>
</evidence>
<organism evidence="1 2">
    <name type="scientific">Mesobacillus boroniphilus JCM 21738</name>
    <dbReference type="NCBI Taxonomy" id="1294265"/>
    <lineage>
        <taxon>Bacteria</taxon>
        <taxon>Bacillati</taxon>
        <taxon>Bacillota</taxon>
        <taxon>Bacilli</taxon>
        <taxon>Bacillales</taxon>
        <taxon>Bacillaceae</taxon>
        <taxon>Mesobacillus</taxon>
    </lineage>
</organism>
<dbReference type="Gene3D" id="3.20.20.140">
    <property type="entry name" value="Metal-dependent hydrolases"/>
    <property type="match status" value="1"/>
</dbReference>
<protein>
    <submittedName>
        <fullName evidence="1">Isoaspartyl dipeptidase</fullName>
    </submittedName>
</protein>
<dbReference type="AlphaFoldDB" id="W4RLT4"/>
<accession>W4RLT4</accession>